<evidence type="ECO:0000256" key="1">
    <source>
        <dbReference type="ARBA" id="ARBA00022729"/>
    </source>
</evidence>
<keyword evidence="1 2" id="KW-0732">Signal</keyword>
<dbReference type="PROSITE" id="PS50213">
    <property type="entry name" value="FAS1"/>
    <property type="match status" value="1"/>
</dbReference>
<accession>K1V0I7</accession>
<evidence type="ECO:0000313" key="4">
    <source>
        <dbReference type="EMBL" id="EKC97449.1"/>
    </source>
</evidence>
<protein>
    <recommendedName>
        <fullName evidence="3">FAS1 domain-containing protein</fullName>
    </recommendedName>
</protein>
<name>K1V0I7_TRIAC</name>
<dbReference type="Gene3D" id="2.30.180.10">
    <property type="entry name" value="FAS1 domain"/>
    <property type="match status" value="1"/>
</dbReference>
<comment type="caution">
    <text evidence="4">The sequence shown here is derived from an EMBL/GenBank/DDBJ whole genome shotgun (WGS) entry which is preliminary data.</text>
</comment>
<evidence type="ECO:0000256" key="2">
    <source>
        <dbReference type="SAM" id="SignalP"/>
    </source>
</evidence>
<dbReference type="EMBL" id="AMBO01000411">
    <property type="protein sequence ID" value="EKC97449.1"/>
    <property type="molecule type" value="Genomic_DNA"/>
</dbReference>
<dbReference type="SUPFAM" id="SSF82153">
    <property type="entry name" value="FAS1 domain"/>
    <property type="match status" value="1"/>
</dbReference>
<feature type="chain" id="PRO_5003853492" description="FAS1 domain-containing protein" evidence="2">
    <location>
        <begin position="20"/>
        <end position="180"/>
    </location>
</feature>
<reference evidence="4 5" key="1">
    <citation type="journal article" date="2012" name="Eukaryot. Cell">
        <title>Genome sequence of the Trichosporon asahii environmental strain CBS 8904.</title>
        <authorList>
            <person name="Yang R.Y."/>
            <person name="Li H.T."/>
            <person name="Zhu H."/>
            <person name="Zhou G.P."/>
            <person name="Wang M."/>
            <person name="Wang L."/>
        </authorList>
    </citation>
    <scope>NUCLEOTIDE SEQUENCE [LARGE SCALE GENOMIC DNA]</scope>
    <source>
        <strain evidence="4 5">CBS 8904</strain>
    </source>
</reference>
<dbReference type="Pfam" id="PF02469">
    <property type="entry name" value="Fasciclin"/>
    <property type="match status" value="1"/>
</dbReference>
<dbReference type="PANTHER" id="PTHR28156">
    <property type="entry name" value="FAS1 DOMAIN-CONTAINING PROTEIN YDR262W"/>
    <property type="match status" value="1"/>
</dbReference>
<dbReference type="InterPro" id="IPR036378">
    <property type="entry name" value="FAS1_dom_sf"/>
</dbReference>
<dbReference type="PANTHER" id="PTHR28156:SF1">
    <property type="entry name" value="FAS1 DOMAIN-CONTAINING PROTEIN YDR262W"/>
    <property type="match status" value="1"/>
</dbReference>
<feature type="domain" description="FAS1" evidence="3">
    <location>
        <begin position="56"/>
        <end position="178"/>
    </location>
</feature>
<dbReference type="InParanoid" id="K1V0I7"/>
<dbReference type="Proteomes" id="UP000006757">
    <property type="component" value="Unassembled WGS sequence"/>
</dbReference>
<dbReference type="HOGENOM" id="CLU_1548707_0_0_1"/>
<dbReference type="OrthoDB" id="5551751at2759"/>
<dbReference type="InterPro" id="IPR000782">
    <property type="entry name" value="FAS1_domain"/>
</dbReference>
<feature type="signal peptide" evidence="2">
    <location>
        <begin position="1"/>
        <end position="19"/>
    </location>
</feature>
<dbReference type="STRING" id="1220162.K1V0I7"/>
<gene>
    <name evidence="4" type="ORF">A1Q2_08256</name>
</gene>
<sequence length="180" mass="18793">MPRPSLLAILALAAGAVYANTQMGQQSEELSPQGQAAQAVFTDPLGSSPIGVGQGGPSLADALTVERRASLWFEYARDVSSINNRLTNKGFTTILVPVDRAIMAMPRKPHQGPGDAAENTANFLAAHVVPGDLEGKPLKTLAGTEVSVKDGKIEPAGVEVLGQKSASNGRIYYLDGVLVD</sequence>
<dbReference type="InterPro" id="IPR040200">
    <property type="entry name" value="Mug57-like"/>
</dbReference>
<dbReference type="AlphaFoldDB" id="K1V0I7"/>
<evidence type="ECO:0000259" key="3">
    <source>
        <dbReference type="PROSITE" id="PS50213"/>
    </source>
</evidence>
<dbReference type="eggNOG" id="ENOG502SC55">
    <property type="taxonomic scope" value="Eukaryota"/>
</dbReference>
<organism evidence="4 5">
    <name type="scientific">Trichosporon asahii var. asahii (strain CBS 8904)</name>
    <name type="common">Yeast</name>
    <dbReference type="NCBI Taxonomy" id="1220162"/>
    <lineage>
        <taxon>Eukaryota</taxon>
        <taxon>Fungi</taxon>
        <taxon>Dikarya</taxon>
        <taxon>Basidiomycota</taxon>
        <taxon>Agaricomycotina</taxon>
        <taxon>Tremellomycetes</taxon>
        <taxon>Trichosporonales</taxon>
        <taxon>Trichosporonaceae</taxon>
        <taxon>Trichosporon</taxon>
    </lineage>
</organism>
<keyword evidence="5" id="KW-1185">Reference proteome</keyword>
<dbReference type="OMA" id="RWISAHI"/>
<proteinExistence type="predicted"/>
<evidence type="ECO:0000313" key="5">
    <source>
        <dbReference type="Proteomes" id="UP000006757"/>
    </source>
</evidence>